<dbReference type="InterPro" id="IPR006626">
    <property type="entry name" value="PbH1"/>
</dbReference>
<dbReference type="InterPro" id="IPR007742">
    <property type="entry name" value="NosD_dom"/>
</dbReference>
<dbReference type="SMART" id="SM00710">
    <property type="entry name" value="PbH1"/>
    <property type="match status" value="7"/>
</dbReference>
<feature type="region of interest" description="Disordered" evidence="1">
    <location>
        <begin position="500"/>
        <end position="525"/>
    </location>
</feature>
<evidence type="ECO:0000259" key="3">
    <source>
        <dbReference type="Pfam" id="PF05048"/>
    </source>
</evidence>
<feature type="region of interest" description="Disordered" evidence="1">
    <location>
        <begin position="561"/>
        <end position="611"/>
    </location>
</feature>
<dbReference type="RefSeq" id="WP_158082513.1">
    <property type="nucleotide sequence ID" value="NZ_JXMW01000004.1"/>
</dbReference>
<evidence type="ECO:0000313" key="4">
    <source>
        <dbReference type="EMBL" id="OQD59299.1"/>
    </source>
</evidence>
<sequence length="651" mass="69997">MFLSVFGKDHFNSGFKFLLAFSFVFLVFLSLSSVQAVYVDDESQYNGSDDIQSIIDNANDNDTVEFVGTKYNNLSLKINKNLNIVSNVGTKFIGSKDKIAFIIGPNVSSLNITGFIFRGYNSSVYSNSSSNINLNGLLIEDCDNGIVLDNSHNVVISDSTINGGNKGIVVNGSTNIDLRYLNIINSSANGIQIINSNGTNILSSLIKGCGQNSSNSGIYGIHINNVISLFIKGCNIIENRHGIGIDSVKNLSVSESNLSFNGAPTYWNYGGITYFEFRSGVGLNFISGICDNILIYKNTFENESVSISFNTWISNFTMVENLIFSVIESIPEGVVWHTSTNLVSNNIITNGLGGPHNGGAVFQANLVKGFCCGIDFIAMHIKLIRTGISTYTAYIISDANGEVSNNVPIFTDKGTIASNIPDGIMTFTIGSKVFLVQLVNGVATLTVDFSDLTGDVSVDYYGFGASINWDREFEYMDPIFDDLYEISGFGVIPVFKDFNDTNSSQNPGSGDDSGNGWGDGNGDGSGSGDGWGDGFGFGFTKFMLNQAQSFASLFSSNSNSDYSSQNSNSQDSTNYQSSVQSSNGLGIGVSQKPSLSSSSGGAEGSGKSSEITVKNPTMNEIIQNPISWIIMAIILIIALIFGYINRRRTIL</sequence>
<keyword evidence="2" id="KW-1133">Transmembrane helix</keyword>
<reference evidence="4 5" key="1">
    <citation type="submission" date="2014-12" db="EMBL/GenBank/DDBJ databases">
        <title>Genome sequence of Methanobrevibacter arboriphilicus DH1, DSM1125.</title>
        <authorList>
            <person name="Poehlein A."/>
            <person name="Thauer R.K."/>
            <person name="Seedorf H."/>
            <person name="Daniel R."/>
        </authorList>
    </citation>
    <scope>NUCLEOTIDE SEQUENCE [LARGE SCALE GENOMIC DNA]</scope>
    <source>
        <strain evidence="4 5">DH1</strain>
    </source>
</reference>
<dbReference type="AlphaFoldDB" id="A0A1V6N3Q5"/>
<dbReference type="SUPFAM" id="SSF51126">
    <property type="entry name" value="Pectin lyase-like"/>
    <property type="match status" value="1"/>
</dbReference>
<evidence type="ECO:0000256" key="1">
    <source>
        <dbReference type="SAM" id="MobiDB-lite"/>
    </source>
</evidence>
<keyword evidence="2" id="KW-0472">Membrane</keyword>
<feature type="compositionally biased region" description="Low complexity" evidence="1">
    <location>
        <begin position="561"/>
        <end position="578"/>
    </location>
</feature>
<gene>
    <name evidence="4" type="ORF">MBBAR_4c00240</name>
</gene>
<protein>
    <recommendedName>
        <fullName evidence="3">Periplasmic copper-binding protein NosD beta helix domain-containing protein</fullName>
    </recommendedName>
</protein>
<comment type="caution">
    <text evidence="4">The sequence shown here is derived from an EMBL/GenBank/DDBJ whole genome shotgun (WGS) entry which is preliminary data.</text>
</comment>
<feature type="compositionally biased region" description="Low complexity" evidence="1">
    <location>
        <begin position="588"/>
        <end position="609"/>
    </location>
</feature>
<name>A0A1V6N3Q5_METAZ</name>
<proteinExistence type="predicted"/>
<dbReference type="Proteomes" id="UP000191661">
    <property type="component" value="Unassembled WGS sequence"/>
</dbReference>
<feature type="transmembrane region" description="Helical" evidence="2">
    <location>
        <begin position="626"/>
        <end position="644"/>
    </location>
</feature>
<feature type="domain" description="Periplasmic copper-binding protein NosD beta helix" evidence="3">
    <location>
        <begin position="109"/>
        <end position="313"/>
    </location>
</feature>
<dbReference type="Pfam" id="PF05048">
    <property type="entry name" value="NosD"/>
    <property type="match status" value="1"/>
</dbReference>
<keyword evidence="2" id="KW-0812">Transmembrane</keyword>
<evidence type="ECO:0000313" key="5">
    <source>
        <dbReference type="Proteomes" id="UP000191661"/>
    </source>
</evidence>
<feature type="compositionally biased region" description="Gly residues" evidence="1">
    <location>
        <begin position="511"/>
        <end position="525"/>
    </location>
</feature>
<evidence type="ECO:0000256" key="2">
    <source>
        <dbReference type="SAM" id="Phobius"/>
    </source>
</evidence>
<dbReference type="InterPro" id="IPR011050">
    <property type="entry name" value="Pectin_lyase_fold/virulence"/>
</dbReference>
<organism evidence="4 5">
    <name type="scientific">Methanobrevibacter arboriphilus JCM 13429 = DSM 1125</name>
    <dbReference type="NCBI Taxonomy" id="1300164"/>
    <lineage>
        <taxon>Archaea</taxon>
        <taxon>Methanobacteriati</taxon>
        <taxon>Methanobacteriota</taxon>
        <taxon>Methanomada group</taxon>
        <taxon>Methanobacteria</taxon>
        <taxon>Methanobacteriales</taxon>
        <taxon>Methanobacteriaceae</taxon>
        <taxon>Methanobrevibacter</taxon>
    </lineage>
</organism>
<dbReference type="EMBL" id="JXMW01000004">
    <property type="protein sequence ID" value="OQD59299.1"/>
    <property type="molecule type" value="Genomic_DNA"/>
</dbReference>
<keyword evidence="5" id="KW-1185">Reference proteome</keyword>
<accession>A0A1V6N3Q5</accession>